<organism evidence="1 2">
    <name type="scientific">Metallosphaera cuprina (strain Ar-4)</name>
    <dbReference type="NCBI Taxonomy" id="1006006"/>
    <lineage>
        <taxon>Archaea</taxon>
        <taxon>Thermoproteota</taxon>
        <taxon>Thermoprotei</taxon>
        <taxon>Sulfolobales</taxon>
        <taxon>Sulfolobaceae</taxon>
        <taxon>Metallosphaera</taxon>
    </lineage>
</organism>
<evidence type="ECO:0000313" key="1">
    <source>
        <dbReference type="EMBL" id="AEB95868.1"/>
    </source>
</evidence>
<dbReference type="HOGENOM" id="CLU_3075307_0_0_2"/>
<dbReference type="PATRIC" id="fig|1006006.8.peg.1773"/>
<keyword evidence="1" id="KW-0031">Aminopeptidase</keyword>
<accession>F4G0I1</accession>
<dbReference type="AlphaFoldDB" id="F4G0I1"/>
<dbReference type="Gene3D" id="1.25.10.10">
    <property type="entry name" value="Leucine-rich Repeat Variant"/>
    <property type="match status" value="1"/>
</dbReference>
<sequence length="52" mass="5654">MIKDKYPSVRSSAVEALADTGSVRAIPVLQSVVNDEEGRIRAMALRKLTPGR</sequence>
<dbReference type="SUPFAM" id="SSF48371">
    <property type="entry name" value="ARM repeat"/>
    <property type="match status" value="1"/>
</dbReference>
<dbReference type="InterPro" id="IPR016024">
    <property type="entry name" value="ARM-type_fold"/>
</dbReference>
<keyword evidence="1" id="KW-0645">Protease</keyword>
<evidence type="ECO:0000313" key="2">
    <source>
        <dbReference type="Proteomes" id="UP000007812"/>
    </source>
</evidence>
<keyword evidence="2" id="KW-1185">Reference proteome</keyword>
<gene>
    <name evidence="1" type="ordered locus">Mcup_1766</name>
</gene>
<dbReference type="Proteomes" id="UP000007812">
    <property type="component" value="Chromosome"/>
</dbReference>
<proteinExistence type="predicted"/>
<dbReference type="EMBL" id="CP002656">
    <property type="protein sequence ID" value="AEB95868.1"/>
    <property type="molecule type" value="Genomic_DNA"/>
</dbReference>
<dbReference type="GO" id="GO:0004177">
    <property type="term" value="F:aminopeptidase activity"/>
    <property type="evidence" value="ECO:0007669"/>
    <property type="project" value="UniProtKB-KW"/>
</dbReference>
<dbReference type="SMART" id="SM00567">
    <property type="entry name" value="EZ_HEAT"/>
    <property type="match status" value="1"/>
</dbReference>
<dbReference type="STRING" id="1006006.Mcup_1766"/>
<dbReference type="Pfam" id="PF13646">
    <property type="entry name" value="HEAT_2"/>
    <property type="match status" value="1"/>
</dbReference>
<reference evidence="1 2" key="1">
    <citation type="journal article" date="2011" name="J. Bacteriol.">
        <title>Complete genome sequence of Metallosphaera cuprina, a metal sulfide-oxidizing archaeon from a hot spring.</title>
        <authorList>
            <person name="Liu L.J."/>
            <person name="You X.Y."/>
            <person name="Zheng H."/>
            <person name="Wang S."/>
            <person name="Jiang C.Y."/>
            <person name="Liu S.J."/>
        </authorList>
    </citation>
    <scope>NUCLEOTIDE SEQUENCE [LARGE SCALE GENOMIC DNA]</scope>
    <source>
        <strain evidence="1 2">Ar-4</strain>
    </source>
</reference>
<dbReference type="InterPro" id="IPR004155">
    <property type="entry name" value="PBS_lyase_HEAT"/>
</dbReference>
<dbReference type="KEGG" id="mcn:Mcup_1766"/>
<name>F4G0I1_METCR</name>
<keyword evidence="1" id="KW-0378">Hydrolase</keyword>
<dbReference type="InterPro" id="IPR011989">
    <property type="entry name" value="ARM-like"/>
</dbReference>
<protein>
    <submittedName>
        <fullName evidence="1">Peptidase M1, membrane alanine aminopeptidase</fullName>
    </submittedName>
</protein>